<feature type="chain" id="PRO_5046944941" description="Lipoprotein" evidence="1">
    <location>
        <begin position="23"/>
        <end position="563"/>
    </location>
</feature>
<name>A0ABU5VTD4_9BACT</name>
<organism evidence="2 3">
    <name type="scientific">Bacteriovorax antarcticus</name>
    <dbReference type="NCBI Taxonomy" id="3088717"/>
    <lineage>
        <taxon>Bacteria</taxon>
        <taxon>Pseudomonadati</taxon>
        <taxon>Bdellovibrionota</taxon>
        <taxon>Bacteriovoracia</taxon>
        <taxon>Bacteriovoracales</taxon>
        <taxon>Bacteriovoracaceae</taxon>
        <taxon>Bacteriovorax</taxon>
    </lineage>
</organism>
<proteinExistence type="predicted"/>
<dbReference type="PROSITE" id="PS51257">
    <property type="entry name" value="PROKAR_LIPOPROTEIN"/>
    <property type="match status" value="1"/>
</dbReference>
<sequence length="563" mass="64874">MKFFLPAFLALTLLISSCSSNYQHVYLDRSIANEALAPLNVDQLMTIKSSSNFTKDINYIQKRSDIFLSAFIHVEFVSDPTLPPETAFKILPTIENQKHKVKILFSHEAFYDRNASNELLRFYDQLIHSKFVSEYSIFELYYNAKSQDFLSLQALAKLRYLGLTDKSYNPFGDSDLTSLYERRTYWANIQEQFEKQETLYKKKIKIKTEARKSVMDALDKVSDDQQFRNLIARNDRKGAAKLLRSYLPWEHMPPFEKLFWETHLDVMVNPLPLDQRVLVYRGIDGDIIQTGEVAGKKLSRTEAILDQKVFLMSTMMSKNQGTWNRRLRSLNTMYDKYMGTDKVLSSEYTKSARISNMFFKHAEEPSGSPFLSYSPSFKIASAFGKQTNTAYFVDPRLMYFNFASRFPAELEFLIPLASFPEDLAAVYDYRVQTDVDPDEVEKFLRKTAIEKIEREMGAGKGEEIFERIVKNSSEFFTASLDFKSTNPNPHAAITKAHAVDDFVKTISDVLKDDPEQLNEVKKSALETYEALEKESAAQELANEIAAMNTSKAACKDLIQLFWK</sequence>
<dbReference type="RefSeq" id="WP_323576007.1">
    <property type="nucleotide sequence ID" value="NZ_JAYGJQ010000001.1"/>
</dbReference>
<evidence type="ECO:0000256" key="1">
    <source>
        <dbReference type="SAM" id="SignalP"/>
    </source>
</evidence>
<keyword evidence="3" id="KW-1185">Reference proteome</keyword>
<evidence type="ECO:0008006" key="4">
    <source>
        <dbReference type="Google" id="ProtNLM"/>
    </source>
</evidence>
<feature type="signal peptide" evidence="1">
    <location>
        <begin position="1"/>
        <end position="22"/>
    </location>
</feature>
<evidence type="ECO:0000313" key="2">
    <source>
        <dbReference type="EMBL" id="MEA9356316.1"/>
    </source>
</evidence>
<accession>A0ABU5VTD4</accession>
<comment type="caution">
    <text evidence="2">The sequence shown here is derived from an EMBL/GenBank/DDBJ whole genome shotgun (WGS) entry which is preliminary data.</text>
</comment>
<reference evidence="2 3" key="1">
    <citation type="submission" date="2023-11" db="EMBL/GenBank/DDBJ databases">
        <title>A Novel Polar Bacteriovorax (B. antarcticus) Isolated from the Biocrust in Antarctica.</title>
        <authorList>
            <person name="Mun W."/>
            <person name="Choi S.Y."/>
            <person name="Mitchell R.J."/>
        </authorList>
    </citation>
    <scope>NUCLEOTIDE SEQUENCE [LARGE SCALE GENOMIC DNA]</scope>
    <source>
        <strain evidence="2 3">PP10</strain>
    </source>
</reference>
<keyword evidence="1" id="KW-0732">Signal</keyword>
<dbReference type="EMBL" id="JAYGJQ010000001">
    <property type="protein sequence ID" value="MEA9356316.1"/>
    <property type="molecule type" value="Genomic_DNA"/>
</dbReference>
<gene>
    <name evidence="2" type="ORF">SHI21_08890</name>
</gene>
<evidence type="ECO:0000313" key="3">
    <source>
        <dbReference type="Proteomes" id="UP001302274"/>
    </source>
</evidence>
<dbReference type="Proteomes" id="UP001302274">
    <property type="component" value="Unassembled WGS sequence"/>
</dbReference>
<protein>
    <recommendedName>
        <fullName evidence="4">Lipoprotein</fullName>
    </recommendedName>
</protein>